<keyword evidence="5 10" id="KW-0812">Transmembrane</keyword>
<keyword evidence="4" id="KW-0762">Sugar transport</keyword>
<dbReference type="GO" id="GO:0005460">
    <property type="term" value="F:UDP-glucose transmembrane transporter activity"/>
    <property type="evidence" value="ECO:0007669"/>
    <property type="project" value="TreeGrafter"/>
</dbReference>
<feature type="transmembrane region" description="Helical" evidence="10">
    <location>
        <begin position="179"/>
        <end position="197"/>
    </location>
</feature>
<dbReference type="PANTHER" id="PTHR10778">
    <property type="entry name" value="SOLUTE CARRIER FAMILY 35 MEMBER B"/>
    <property type="match status" value="1"/>
</dbReference>
<dbReference type="OrthoDB" id="1601at2759"/>
<dbReference type="AlphaFoldDB" id="A0A4P9X7S3"/>
<accession>A0A4P9X7S3</accession>
<evidence type="ECO:0000256" key="7">
    <source>
        <dbReference type="ARBA" id="ARBA00022989"/>
    </source>
</evidence>
<evidence type="ECO:0000256" key="3">
    <source>
        <dbReference type="ARBA" id="ARBA00022448"/>
    </source>
</evidence>
<proteinExistence type="inferred from homology"/>
<dbReference type="Pfam" id="PF08449">
    <property type="entry name" value="UAA"/>
    <property type="match status" value="1"/>
</dbReference>
<dbReference type="PANTHER" id="PTHR10778:SF10">
    <property type="entry name" value="SOLUTE CARRIER FAMILY 35 MEMBER B1"/>
    <property type="match status" value="1"/>
</dbReference>
<comment type="similarity">
    <text evidence="2">Belongs to the nucleotide-sugar transporter family. SLC35B subfamily.</text>
</comment>
<name>A0A4P9X7S3_9FUNG</name>
<gene>
    <name evidence="11" type="ORF">CXG81DRAFT_29790</name>
</gene>
<dbReference type="GO" id="GO:0005459">
    <property type="term" value="F:UDP-galactose transmembrane transporter activity"/>
    <property type="evidence" value="ECO:0007669"/>
    <property type="project" value="TreeGrafter"/>
</dbReference>
<keyword evidence="7 10" id="KW-1133">Transmembrane helix</keyword>
<dbReference type="SUPFAM" id="SSF103481">
    <property type="entry name" value="Multidrug resistance efflux transporter EmrE"/>
    <property type="match status" value="1"/>
</dbReference>
<dbReference type="Proteomes" id="UP000274922">
    <property type="component" value="Unassembled WGS sequence"/>
</dbReference>
<feature type="transmembrane region" description="Helical" evidence="10">
    <location>
        <begin position="140"/>
        <end position="159"/>
    </location>
</feature>
<evidence type="ECO:0000256" key="5">
    <source>
        <dbReference type="ARBA" id="ARBA00022692"/>
    </source>
</evidence>
<feature type="transmembrane region" description="Helical" evidence="10">
    <location>
        <begin position="289"/>
        <end position="307"/>
    </location>
</feature>
<evidence type="ECO:0000256" key="10">
    <source>
        <dbReference type="SAM" id="Phobius"/>
    </source>
</evidence>
<reference evidence="12" key="1">
    <citation type="journal article" date="2018" name="Nat. Microbiol.">
        <title>Leveraging single-cell genomics to expand the fungal tree of life.</title>
        <authorList>
            <person name="Ahrendt S.R."/>
            <person name="Quandt C.A."/>
            <person name="Ciobanu D."/>
            <person name="Clum A."/>
            <person name="Salamov A."/>
            <person name="Andreopoulos B."/>
            <person name="Cheng J.F."/>
            <person name="Woyke T."/>
            <person name="Pelin A."/>
            <person name="Henrissat B."/>
            <person name="Reynolds N.K."/>
            <person name="Benny G.L."/>
            <person name="Smith M.E."/>
            <person name="James T.Y."/>
            <person name="Grigoriev I.V."/>
        </authorList>
    </citation>
    <scope>NUCLEOTIDE SEQUENCE [LARGE SCALE GENOMIC DNA]</scope>
    <source>
        <strain evidence="12">ATCC 52028</strain>
    </source>
</reference>
<comment type="subcellular location">
    <subcellularLocation>
        <location evidence="1">Endoplasmic reticulum membrane</location>
        <topology evidence="1">Multi-pass membrane protein</topology>
    </subcellularLocation>
</comment>
<feature type="transmembrane region" description="Helical" evidence="10">
    <location>
        <begin position="12"/>
        <end position="32"/>
    </location>
</feature>
<keyword evidence="3" id="KW-0813">Transport</keyword>
<evidence type="ECO:0000256" key="2">
    <source>
        <dbReference type="ARBA" id="ARBA00010694"/>
    </source>
</evidence>
<protein>
    <recommendedName>
        <fullName evidence="9">UDP-galactose transporter homolog 1</fullName>
    </recommendedName>
</protein>
<dbReference type="GO" id="GO:0005789">
    <property type="term" value="C:endoplasmic reticulum membrane"/>
    <property type="evidence" value="ECO:0007669"/>
    <property type="project" value="UniProtKB-SubCell"/>
</dbReference>
<organism evidence="11 12">
    <name type="scientific">Caulochytrium protostelioides</name>
    <dbReference type="NCBI Taxonomy" id="1555241"/>
    <lineage>
        <taxon>Eukaryota</taxon>
        <taxon>Fungi</taxon>
        <taxon>Fungi incertae sedis</taxon>
        <taxon>Chytridiomycota</taxon>
        <taxon>Chytridiomycota incertae sedis</taxon>
        <taxon>Chytridiomycetes</taxon>
        <taxon>Caulochytriales</taxon>
        <taxon>Caulochytriaceae</taxon>
        <taxon>Caulochytrium</taxon>
    </lineage>
</organism>
<dbReference type="InterPro" id="IPR013657">
    <property type="entry name" value="SCL35B1-4/HUT1"/>
</dbReference>
<evidence type="ECO:0000313" key="12">
    <source>
        <dbReference type="Proteomes" id="UP000274922"/>
    </source>
</evidence>
<dbReference type="STRING" id="1555241.A0A4P9X7S3"/>
<evidence type="ECO:0000256" key="8">
    <source>
        <dbReference type="ARBA" id="ARBA00023136"/>
    </source>
</evidence>
<feature type="transmembrane region" description="Helical" evidence="10">
    <location>
        <begin position="258"/>
        <end position="277"/>
    </location>
</feature>
<evidence type="ECO:0000256" key="6">
    <source>
        <dbReference type="ARBA" id="ARBA00022824"/>
    </source>
</evidence>
<evidence type="ECO:0000313" key="11">
    <source>
        <dbReference type="EMBL" id="RKP01304.1"/>
    </source>
</evidence>
<feature type="transmembrane region" description="Helical" evidence="10">
    <location>
        <begin position="218"/>
        <end position="238"/>
    </location>
</feature>
<dbReference type="GO" id="GO:0000139">
    <property type="term" value="C:Golgi membrane"/>
    <property type="evidence" value="ECO:0007669"/>
    <property type="project" value="TreeGrafter"/>
</dbReference>
<evidence type="ECO:0000256" key="1">
    <source>
        <dbReference type="ARBA" id="ARBA00004477"/>
    </source>
</evidence>
<dbReference type="EMBL" id="ML014177">
    <property type="protein sequence ID" value="RKP01304.1"/>
    <property type="molecule type" value="Genomic_DNA"/>
</dbReference>
<evidence type="ECO:0000256" key="9">
    <source>
        <dbReference type="ARBA" id="ARBA00041103"/>
    </source>
</evidence>
<keyword evidence="12" id="KW-1185">Reference proteome</keyword>
<sequence>MGPAPAAAAAARPSWVALIFCVLGIYTCFLTWGVTQERVTTTKYGDGKFRYFLVLNVVQALMAAVVARLYLLFQGKRLDVITTELRVSFVKLAFLSTISSHFSYASLKHIDYPTLILGKSCKLVPVMFMKSVLHRLRFHWTKYAVVTLITAGVSAFMILHEPEATAGPSSSSAKKHAAANSLWGVGLLMAHLLIDGLTNSTQDQVFRTTKVSGTTMMYYMNLFSAAMILAWITANPYSMELWDAIAFCKMHPAVIRDILIFGATGALGQCFIFYTVAHFGSMTLVTVTVTRKMFSILISVTMFGHHLSLGQWAAVGVVFTGIGLEALDDFIAVLVREQTDRALKTVLYR</sequence>
<keyword evidence="8 10" id="KW-0472">Membrane</keyword>
<feature type="transmembrane region" description="Helical" evidence="10">
    <location>
        <begin position="52"/>
        <end position="73"/>
    </location>
</feature>
<dbReference type="InterPro" id="IPR037185">
    <property type="entry name" value="EmrE-like"/>
</dbReference>
<evidence type="ECO:0000256" key="4">
    <source>
        <dbReference type="ARBA" id="ARBA00022597"/>
    </source>
</evidence>
<keyword evidence="6" id="KW-0256">Endoplasmic reticulum</keyword>